<keyword evidence="1" id="KW-0677">Repeat</keyword>
<evidence type="ECO:0000256" key="4">
    <source>
        <dbReference type="SAM" id="Coils"/>
    </source>
</evidence>
<comment type="caution">
    <text evidence="8">The sequence shown here is derived from an EMBL/GenBank/DDBJ whole genome shotgun (WGS) entry which is preliminary data.</text>
</comment>
<dbReference type="InterPro" id="IPR019734">
    <property type="entry name" value="TPR_rpt"/>
</dbReference>
<gene>
    <name evidence="8" type="primary">Spag1</name>
    <name evidence="8" type="ORF">AK812_SmicGene34635</name>
</gene>
<evidence type="ECO:0000256" key="2">
    <source>
        <dbReference type="ARBA" id="ARBA00022803"/>
    </source>
</evidence>
<dbReference type="GO" id="GO:0008270">
    <property type="term" value="F:zinc ion binding"/>
    <property type="evidence" value="ECO:0007669"/>
    <property type="project" value="UniProtKB-KW"/>
</dbReference>
<dbReference type="OrthoDB" id="193703at2759"/>
<reference evidence="8 9" key="1">
    <citation type="submission" date="2016-02" db="EMBL/GenBank/DDBJ databases">
        <title>Genome analysis of coral dinoflagellate symbionts highlights evolutionary adaptations to a symbiotic lifestyle.</title>
        <authorList>
            <person name="Aranda M."/>
            <person name="Li Y."/>
            <person name="Liew Y.J."/>
            <person name="Baumgarten S."/>
            <person name="Simakov O."/>
            <person name="Wilson M."/>
            <person name="Piel J."/>
            <person name="Ashoor H."/>
            <person name="Bougouffa S."/>
            <person name="Bajic V.B."/>
            <person name="Ryu T."/>
            <person name="Ravasi T."/>
            <person name="Bayer T."/>
            <person name="Micklem G."/>
            <person name="Kim H."/>
            <person name="Bhak J."/>
            <person name="Lajeunesse T.C."/>
            <person name="Voolstra C.R."/>
        </authorList>
    </citation>
    <scope>NUCLEOTIDE SEQUENCE [LARGE SCALE GENOMIC DNA]</scope>
    <source>
        <strain evidence="8 9">CCMP2467</strain>
    </source>
</reference>
<dbReference type="PANTHER" id="PTHR45831:SF2">
    <property type="entry name" value="LD24721P"/>
    <property type="match status" value="1"/>
</dbReference>
<dbReference type="InterPro" id="IPR010606">
    <property type="entry name" value="Mib_Herc2"/>
</dbReference>
<dbReference type="Pfam" id="PF06701">
    <property type="entry name" value="MIB_HERC2"/>
    <property type="match status" value="1"/>
</dbReference>
<keyword evidence="9" id="KW-1185">Reference proteome</keyword>
<evidence type="ECO:0000313" key="8">
    <source>
        <dbReference type="EMBL" id="OLP84487.1"/>
    </source>
</evidence>
<dbReference type="PROSITE" id="PS51416">
    <property type="entry name" value="MIB_HERC2"/>
    <property type="match status" value="1"/>
</dbReference>
<dbReference type="PANTHER" id="PTHR45831">
    <property type="entry name" value="LD24721P"/>
    <property type="match status" value="1"/>
</dbReference>
<protein>
    <submittedName>
        <fullName evidence="8">Sperm-associated antigen 1</fullName>
    </submittedName>
</protein>
<evidence type="ECO:0000259" key="7">
    <source>
        <dbReference type="PROSITE" id="PS51416"/>
    </source>
</evidence>
<keyword evidence="3" id="KW-0862">Zinc</keyword>
<dbReference type="SUPFAM" id="SSF159034">
    <property type="entry name" value="Mib/herc2 domain-like"/>
    <property type="match status" value="1"/>
</dbReference>
<name>A0A1Q9CNP8_SYMMI</name>
<dbReference type="EMBL" id="LSRX01001038">
    <property type="protein sequence ID" value="OLP84487.1"/>
    <property type="molecule type" value="Genomic_DNA"/>
</dbReference>
<evidence type="ECO:0000256" key="1">
    <source>
        <dbReference type="ARBA" id="ARBA00022737"/>
    </source>
</evidence>
<feature type="domain" description="RING-type" evidence="6">
    <location>
        <begin position="416"/>
        <end position="455"/>
    </location>
</feature>
<dbReference type="AlphaFoldDB" id="A0A1Q9CNP8"/>
<dbReference type="Proteomes" id="UP000186817">
    <property type="component" value="Unassembled WGS sequence"/>
</dbReference>
<keyword evidence="3" id="KW-0479">Metal-binding</keyword>
<organism evidence="8 9">
    <name type="scientific">Symbiodinium microadriaticum</name>
    <name type="common">Dinoflagellate</name>
    <name type="synonym">Zooxanthella microadriatica</name>
    <dbReference type="NCBI Taxonomy" id="2951"/>
    <lineage>
        <taxon>Eukaryota</taxon>
        <taxon>Sar</taxon>
        <taxon>Alveolata</taxon>
        <taxon>Dinophyceae</taxon>
        <taxon>Suessiales</taxon>
        <taxon>Symbiodiniaceae</taxon>
        <taxon>Symbiodinium</taxon>
    </lineage>
</organism>
<dbReference type="InterPro" id="IPR013083">
    <property type="entry name" value="Znf_RING/FYVE/PHD"/>
</dbReference>
<keyword evidence="4" id="KW-0175">Coiled coil</keyword>
<feature type="domain" description="MIB/HERC2" evidence="7">
    <location>
        <begin position="310"/>
        <end position="386"/>
    </location>
</feature>
<dbReference type="SUPFAM" id="SSF48452">
    <property type="entry name" value="TPR-like"/>
    <property type="match status" value="1"/>
</dbReference>
<dbReference type="SUPFAM" id="SSF49599">
    <property type="entry name" value="TRAF domain-like"/>
    <property type="match status" value="1"/>
</dbReference>
<feature type="region of interest" description="Disordered" evidence="5">
    <location>
        <begin position="1"/>
        <end position="35"/>
    </location>
</feature>
<dbReference type="GO" id="GO:0016020">
    <property type="term" value="C:membrane"/>
    <property type="evidence" value="ECO:0007669"/>
    <property type="project" value="TreeGrafter"/>
</dbReference>
<dbReference type="Gene3D" id="1.25.40.10">
    <property type="entry name" value="Tetratricopeptide repeat domain"/>
    <property type="match status" value="1"/>
</dbReference>
<dbReference type="Gene3D" id="3.30.40.10">
    <property type="entry name" value="Zinc/RING finger domain, C3HC4 (zinc finger)"/>
    <property type="match status" value="2"/>
</dbReference>
<dbReference type="GO" id="GO:0004842">
    <property type="term" value="F:ubiquitin-protein transferase activity"/>
    <property type="evidence" value="ECO:0007669"/>
    <property type="project" value="InterPro"/>
</dbReference>
<evidence type="ECO:0000256" key="5">
    <source>
        <dbReference type="SAM" id="MobiDB-lite"/>
    </source>
</evidence>
<dbReference type="SUPFAM" id="SSF57850">
    <property type="entry name" value="RING/U-box"/>
    <property type="match status" value="1"/>
</dbReference>
<dbReference type="GO" id="GO:0060090">
    <property type="term" value="F:molecular adaptor activity"/>
    <property type="evidence" value="ECO:0007669"/>
    <property type="project" value="TreeGrafter"/>
</dbReference>
<keyword evidence="3" id="KW-0863">Zinc-finger</keyword>
<dbReference type="GO" id="GO:0006620">
    <property type="term" value="P:post-translational protein targeting to endoplasmic reticulum membrane"/>
    <property type="evidence" value="ECO:0007669"/>
    <property type="project" value="TreeGrafter"/>
</dbReference>
<evidence type="ECO:0000313" key="9">
    <source>
        <dbReference type="Proteomes" id="UP000186817"/>
    </source>
</evidence>
<dbReference type="GO" id="GO:0072380">
    <property type="term" value="C:TRC complex"/>
    <property type="evidence" value="ECO:0007669"/>
    <property type="project" value="TreeGrafter"/>
</dbReference>
<accession>A0A1Q9CNP8</accession>
<evidence type="ECO:0000259" key="6">
    <source>
        <dbReference type="PROSITE" id="PS50089"/>
    </source>
</evidence>
<proteinExistence type="predicted"/>
<feature type="coiled-coil region" evidence="4">
    <location>
        <begin position="565"/>
        <end position="592"/>
    </location>
</feature>
<dbReference type="InterPro" id="IPR047150">
    <property type="entry name" value="SGT"/>
</dbReference>
<dbReference type="InterPro" id="IPR011990">
    <property type="entry name" value="TPR-like_helical_dom_sf"/>
</dbReference>
<sequence length="608" mass="68135">MAETAIQRAKDERYDPEAPARCDHVRPIPSEETDAALRRSKKDAIFDDLPAKAEWQAKSVDDQVRKVKVAEPRRVRDGEEEAIFEEEAATEVVTNVTEVPEAHKKHMADSEKEKGNEAFYSKDFSEAEAYYSRSLQYQADDASAWANRALVRLKLSNFQGALEDCEHALALNGTHVKALHRKGKALYELQRFADAIASKSPRSSVDVLSPAMRAVRSVREQRGDAAWEASSSPQPIISGSELHADLALNVNVLDVQNGVGVLIGWRFNGAGHGNDETVPEGFVRIRFAAYELRQNPCLNVAARQVTFVPKEDVVLKEQRIGVRVRRGPDWKWGNQDGGAGNWGTTVVDSDPDMPLRWIKVQWDHGEKKSYRVGAEGKYDLIFAVEDGDVVEETEPELDQGHDEEWLSPDQAMEYECPVCKCVCRAAVFHDACTKLFCELCWNKVYGQKEECPVCRQGGEIQPSNRDRVKIMNLKIKCPNGCCATFPLVDKRSHLRICPHRKVRCQDCGGAIGLHLMPQHQIECEAKSLICKICGERVLAKQMHTHLEANAGMHISALLDKISEMEANSQKQTQALQERIEKLEEEVQELRAGGVDMNPLTAPEVLDFT</sequence>
<dbReference type="GO" id="GO:0016567">
    <property type="term" value="P:protein ubiquitination"/>
    <property type="evidence" value="ECO:0007669"/>
    <property type="project" value="InterPro"/>
</dbReference>
<keyword evidence="2" id="KW-0802">TPR repeat</keyword>
<dbReference type="PROSITE" id="PS50089">
    <property type="entry name" value="ZF_RING_2"/>
    <property type="match status" value="1"/>
</dbReference>
<feature type="compositionally biased region" description="Basic and acidic residues" evidence="5">
    <location>
        <begin position="8"/>
        <end position="26"/>
    </location>
</feature>
<evidence type="ECO:0000256" key="3">
    <source>
        <dbReference type="PROSITE-ProRule" id="PRU00175"/>
    </source>
</evidence>
<dbReference type="InterPro" id="IPR001841">
    <property type="entry name" value="Znf_RING"/>
</dbReference>
<dbReference type="InterPro" id="IPR037252">
    <property type="entry name" value="Mib_Herc2_sf"/>
</dbReference>
<dbReference type="SMART" id="SM00028">
    <property type="entry name" value="TPR"/>
    <property type="match status" value="2"/>
</dbReference>
<dbReference type="Gene3D" id="2.30.30.40">
    <property type="entry name" value="SH3 Domains"/>
    <property type="match status" value="1"/>
</dbReference>